<organism evidence="2 3">
    <name type="scientific">Microthyrium microscopicum</name>
    <dbReference type="NCBI Taxonomy" id="703497"/>
    <lineage>
        <taxon>Eukaryota</taxon>
        <taxon>Fungi</taxon>
        <taxon>Dikarya</taxon>
        <taxon>Ascomycota</taxon>
        <taxon>Pezizomycotina</taxon>
        <taxon>Dothideomycetes</taxon>
        <taxon>Dothideomycetes incertae sedis</taxon>
        <taxon>Microthyriales</taxon>
        <taxon>Microthyriaceae</taxon>
        <taxon>Microthyrium</taxon>
    </lineage>
</organism>
<dbReference type="EMBL" id="MU004234">
    <property type="protein sequence ID" value="KAF2670573.1"/>
    <property type="molecule type" value="Genomic_DNA"/>
</dbReference>
<gene>
    <name evidence="2" type="ORF">BT63DRAFT_424500</name>
</gene>
<evidence type="ECO:0000313" key="2">
    <source>
        <dbReference type="EMBL" id="KAF2670573.1"/>
    </source>
</evidence>
<proteinExistence type="predicted"/>
<keyword evidence="3" id="KW-1185">Reference proteome</keyword>
<protein>
    <submittedName>
        <fullName evidence="2">Uncharacterized protein</fullName>
    </submittedName>
</protein>
<feature type="non-terminal residue" evidence="2">
    <location>
        <position position="58"/>
    </location>
</feature>
<sequence>MAITCSLGLWECAMFLAVNFWSPISPVIHGYTFGLGLGECEFGLVERRRGLGETGQFH</sequence>
<reference evidence="2" key="1">
    <citation type="journal article" date="2020" name="Stud. Mycol.">
        <title>101 Dothideomycetes genomes: a test case for predicting lifestyles and emergence of pathogens.</title>
        <authorList>
            <person name="Haridas S."/>
            <person name="Albert R."/>
            <person name="Binder M."/>
            <person name="Bloem J."/>
            <person name="Labutti K."/>
            <person name="Salamov A."/>
            <person name="Andreopoulos B."/>
            <person name="Baker S."/>
            <person name="Barry K."/>
            <person name="Bills G."/>
            <person name="Bluhm B."/>
            <person name="Cannon C."/>
            <person name="Castanera R."/>
            <person name="Culley D."/>
            <person name="Daum C."/>
            <person name="Ezra D."/>
            <person name="Gonzalez J."/>
            <person name="Henrissat B."/>
            <person name="Kuo A."/>
            <person name="Liang C."/>
            <person name="Lipzen A."/>
            <person name="Lutzoni F."/>
            <person name="Magnuson J."/>
            <person name="Mondo S."/>
            <person name="Nolan M."/>
            <person name="Ohm R."/>
            <person name="Pangilinan J."/>
            <person name="Park H.-J."/>
            <person name="Ramirez L."/>
            <person name="Alfaro M."/>
            <person name="Sun H."/>
            <person name="Tritt A."/>
            <person name="Yoshinaga Y."/>
            <person name="Zwiers L.-H."/>
            <person name="Turgeon B."/>
            <person name="Goodwin S."/>
            <person name="Spatafora J."/>
            <person name="Crous P."/>
            <person name="Grigoriev I."/>
        </authorList>
    </citation>
    <scope>NUCLEOTIDE SEQUENCE</scope>
    <source>
        <strain evidence="2">CBS 115976</strain>
    </source>
</reference>
<feature type="chain" id="PRO_5025372673" evidence="1">
    <location>
        <begin position="18"/>
        <end position="58"/>
    </location>
</feature>
<evidence type="ECO:0000313" key="3">
    <source>
        <dbReference type="Proteomes" id="UP000799302"/>
    </source>
</evidence>
<evidence type="ECO:0000256" key="1">
    <source>
        <dbReference type="SAM" id="SignalP"/>
    </source>
</evidence>
<accession>A0A6A6UGK9</accession>
<dbReference type="AlphaFoldDB" id="A0A6A6UGK9"/>
<name>A0A6A6UGK9_9PEZI</name>
<dbReference type="Proteomes" id="UP000799302">
    <property type="component" value="Unassembled WGS sequence"/>
</dbReference>
<keyword evidence="1" id="KW-0732">Signal</keyword>
<feature type="signal peptide" evidence="1">
    <location>
        <begin position="1"/>
        <end position="17"/>
    </location>
</feature>